<dbReference type="AlphaFoldDB" id="A0A1R0Y3I6"/>
<feature type="transmembrane region" description="Helical" evidence="1">
    <location>
        <begin position="98"/>
        <end position="117"/>
    </location>
</feature>
<dbReference type="InterPro" id="IPR047928">
    <property type="entry name" value="Perm_prefix_1"/>
</dbReference>
<evidence type="ECO:0000256" key="1">
    <source>
        <dbReference type="SAM" id="Phobius"/>
    </source>
</evidence>
<sequence length="323" mass="35960">METIVVYLDNMFANLPKTPELERLKRELLYGMEEKYQELKHDGKSENEAIGVVISEFGNIEELTAELGIQPVESEQVVNVPVLTEEEAYAYVAARRSAGMWTGIGVFLCACGVAFLIGLDTLFEHKNAIVADKGSMLGLVGMFILVAVAVGMFIYSGMKLERFKRLEQGFQLPYALKAALQRSQALYAPTYRLSLITGVCLCVLSPAFIFATSFVNDDYTPYGVVAFLPIAAVAVFLFIYYGNIQGAYTKLLEEPIITAQKKEEDRFIGAVGAILWPLATVIFLFTGFVYQRWDVNWAVFPIAGILSGMFSNIYHITKRKNVS</sequence>
<evidence type="ECO:0000313" key="3">
    <source>
        <dbReference type="Proteomes" id="UP000187439"/>
    </source>
</evidence>
<accession>A0A1R0Y3I6</accession>
<feature type="transmembrane region" description="Helical" evidence="1">
    <location>
        <begin position="221"/>
        <end position="241"/>
    </location>
</feature>
<dbReference type="EMBL" id="MPTC01000006">
    <property type="protein sequence ID" value="OMD41848.1"/>
    <property type="molecule type" value="Genomic_DNA"/>
</dbReference>
<comment type="caution">
    <text evidence="2">The sequence shown here is derived from an EMBL/GenBank/DDBJ whole genome shotgun (WGS) entry which is preliminary data.</text>
</comment>
<feature type="transmembrane region" description="Helical" evidence="1">
    <location>
        <begin position="193"/>
        <end position="215"/>
    </location>
</feature>
<evidence type="ECO:0008006" key="4">
    <source>
        <dbReference type="Google" id="ProtNLM"/>
    </source>
</evidence>
<protein>
    <recommendedName>
        <fullName evidence="4">Beta-carotene 15,15'-monooxygenase</fullName>
    </recommendedName>
</protein>
<dbReference type="OrthoDB" id="9815852at2"/>
<proteinExistence type="predicted"/>
<name>A0A1R0Y3I6_9BACL</name>
<dbReference type="RefSeq" id="WP_076118912.1">
    <property type="nucleotide sequence ID" value="NZ_MPTC01000006.1"/>
</dbReference>
<keyword evidence="1" id="KW-1133">Transmembrane helix</keyword>
<gene>
    <name evidence="2" type="ORF">BSK52_10455</name>
</gene>
<reference evidence="2 3" key="1">
    <citation type="submission" date="2016-10" db="EMBL/GenBank/DDBJ databases">
        <title>Paenibacillus species isolates.</title>
        <authorList>
            <person name="Beno S.M."/>
        </authorList>
    </citation>
    <scope>NUCLEOTIDE SEQUENCE [LARGE SCALE GENOMIC DNA]</scope>
    <source>
        <strain evidence="2 3">FSL H7-0710</strain>
    </source>
</reference>
<organism evidence="2 3">
    <name type="scientific">Paenibacillus odorifer</name>
    <dbReference type="NCBI Taxonomy" id="189426"/>
    <lineage>
        <taxon>Bacteria</taxon>
        <taxon>Bacillati</taxon>
        <taxon>Bacillota</taxon>
        <taxon>Bacilli</taxon>
        <taxon>Bacillales</taxon>
        <taxon>Paenibacillaceae</taxon>
        <taxon>Paenibacillus</taxon>
    </lineage>
</organism>
<dbReference type="Proteomes" id="UP000187439">
    <property type="component" value="Unassembled WGS sequence"/>
</dbReference>
<keyword evidence="1" id="KW-0472">Membrane</keyword>
<dbReference type="NCBIfam" id="NF038403">
    <property type="entry name" value="perm_prefix_1"/>
    <property type="match status" value="1"/>
</dbReference>
<feature type="transmembrane region" description="Helical" evidence="1">
    <location>
        <begin position="295"/>
        <end position="314"/>
    </location>
</feature>
<feature type="transmembrane region" description="Helical" evidence="1">
    <location>
        <begin position="267"/>
        <end position="289"/>
    </location>
</feature>
<evidence type="ECO:0000313" key="2">
    <source>
        <dbReference type="EMBL" id="OMD41848.1"/>
    </source>
</evidence>
<keyword evidence="1" id="KW-0812">Transmembrane</keyword>
<feature type="transmembrane region" description="Helical" evidence="1">
    <location>
        <begin position="137"/>
        <end position="155"/>
    </location>
</feature>